<organism evidence="1">
    <name type="scientific">bioreactor metagenome</name>
    <dbReference type="NCBI Taxonomy" id="1076179"/>
    <lineage>
        <taxon>unclassified sequences</taxon>
        <taxon>metagenomes</taxon>
        <taxon>ecological metagenomes</taxon>
    </lineage>
</organism>
<comment type="caution">
    <text evidence="1">The sequence shown here is derived from an EMBL/GenBank/DDBJ whole genome shotgun (WGS) entry which is preliminary data.</text>
</comment>
<dbReference type="EMBL" id="VSSQ01121281">
    <property type="protein sequence ID" value="MPN53780.1"/>
    <property type="molecule type" value="Genomic_DNA"/>
</dbReference>
<name>A0A645IS74_9ZZZZ</name>
<proteinExistence type="predicted"/>
<gene>
    <name evidence="1" type="ORF">SDC9_201446</name>
</gene>
<dbReference type="SUPFAM" id="SSF56935">
    <property type="entry name" value="Porins"/>
    <property type="match status" value="1"/>
</dbReference>
<reference evidence="1" key="1">
    <citation type="submission" date="2019-08" db="EMBL/GenBank/DDBJ databases">
        <authorList>
            <person name="Kucharzyk K."/>
            <person name="Murdoch R.W."/>
            <person name="Higgins S."/>
            <person name="Loffler F."/>
        </authorList>
    </citation>
    <scope>NUCLEOTIDE SEQUENCE</scope>
</reference>
<protein>
    <recommendedName>
        <fullName evidence="2">TonB-dependent receptor SusC</fullName>
    </recommendedName>
</protein>
<evidence type="ECO:0000313" key="1">
    <source>
        <dbReference type="EMBL" id="MPN53780.1"/>
    </source>
</evidence>
<evidence type="ECO:0008006" key="2">
    <source>
        <dbReference type="Google" id="ProtNLM"/>
    </source>
</evidence>
<dbReference type="AlphaFoldDB" id="A0A645IS74"/>
<accession>A0A645IS74</accession>
<sequence length="142" mass="16029">MFFQGTVGNNIFDYAQRGDIPAMNRPSWILERWHGEETSNRIPRMTAANPNGNWRSSDLYIKNGSYLRLKTAQLGYTLPARWVQKVSIQRLRVYVAAENLLTFTGYDGFDPELASGGYTTIGVDRGIYPQSRTISLGANISF</sequence>